<feature type="transmembrane region" description="Helical" evidence="1">
    <location>
        <begin position="43"/>
        <end position="60"/>
    </location>
</feature>
<comment type="caution">
    <text evidence="2">The sequence shown here is derived from an EMBL/GenBank/DDBJ whole genome shotgun (WGS) entry which is preliminary data.</text>
</comment>
<reference evidence="3" key="2">
    <citation type="journal article" date="2018" name="BMC Genomics">
        <title>A manually annotated Actinidia chinensis var. chinensis (kiwifruit) genome highlights the challenges associated with draft genomes and gene prediction in plants.</title>
        <authorList>
            <person name="Pilkington S.M."/>
            <person name="Crowhurst R."/>
            <person name="Hilario E."/>
            <person name="Nardozza S."/>
            <person name="Fraser L."/>
            <person name="Peng Y."/>
            <person name="Gunaseelan K."/>
            <person name="Simpson R."/>
            <person name="Tahir J."/>
            <person name="Deroles S.C."/>
            <person name="Templeton K."/>
            <person name="Luo Z."/>
            <person name="Davy M."/>
            <person name="Cheng C."/>
            <person name="McNeilage M."/>
            <person name="Scaglione D."/>
            <person name="Liu Y."/>
            <person name="Zhang Q."/>
            <person name="Datson P."/>
            <person name="De Silva N."/>
            <person name="Gardiner S.E."/>
            <person name="Bassett H."/>
            <person name="Chagne D."/>
            <person name="McCallum J."/>
            <person name="Dzierzon H."/>
            <person name="Deng C."/>
            <person name="Wang Y.Y."/>
            <person name="Barron L."/>
            <person name="Manako K."/>
            <person name="Bowen J."/>
            <person name="Foster T.M."/>
            <person name="Erridge Z.A."/>
            <person name="Tiffin H."/>
            <person name="Waite C.N."/>
            <person name="Davies K.M."/>
            <person name="Grierson E.P."/>
            <person name="Laing W.A."/>
            <person name="Kirk R."/>
            <person name="Chen X."/>
            <person name="Wood M."/>
            <person name="Montefiori M."/>
            <person name="Brummell D.A."/>
            <person name="Schwinn K.E."/>
            <person name="Catanach A."/>
            <person name="Fullerton C."/>
            <person name="Li D."/>
            <person name="Meiyalaghan S."/>
            <person name="Nieuwenhuizen N."/>
            <person name="Read N."/>
            <person name="Prakash R."/>
            <person name="Hunter D."/>
            <person name="Zhang H."/>
            <person name="McKenzie M."/>
            <person name="Knabel M."/>
            <person name="Harris A."/>
            <person name="Allan A.C."/>
            <person name="Gleave A."/>
            <person name="Chen A."/>
            <person name="Janssen B.J."/>
            <person name="Plunkett B."/>
            <person name="Ampomah-Dwamena C."/>
            <person name="Voogd C."/>
            <person name="Leif D."/>
            <person name="Lafferty D."/>
            <person name="Souleyre E.J.F."/>
            <person name="Varkonyi-Gasic E."/>
            <person name="Gambi F."/>
            <person name="Hanley J."/>
            <person name="Yao J.L."/>
            <person name="Cheung J."/>
            <person name="David K.M."/>
            <person name="Warren B."/>
            <person name="Marsh K."/>
            <person name="Snowden K.C."/>
            <person name="Lin-Wang K."/>
            <person name="Brian L."/>
            <person name="Martinez-Sanchez M."/>
            <person name="Wang M."/>
            <person name="Ileperuma N."/>
            <person name="Macnee N."/>
            <person name="Campin R."/>
            <person name="McAtee P."/>
            <person name="Drummond R.S.M."/>
            <person name="Espley R.V."/>
            <person name="Ireland H.S."/>
            <person name="Wu R."/>
            <person name="Atkinson R.G."/>
            <person name="Karunairetnam S."/>
            <person name="Bulley S."/>
            <person name="Chunkath S."/>
            <person name="Hanley Z."/>
            <person name="Storey R."/>
            <person name="Thrimawithana A.H."/>
            <person name="Thomson S."/>
            <person name="David C."/>
            <person name="Testolin R."/>
            <person name="Huang H."/>
            <person name="Hellens R.P."/>
            <person name="Schaffer R.J."/>
        </authorList>
    </citation>
    <scope>NUCLEOTIDE SEQUENCE [LARGE SCALE GENOMIC DNA]</scope>
    <source>
        <strain evidence="3">cv. Red5</strain>
    </source>
</reference>
<protein>
    <submittedName>
        <fullName evidence="2">UDP-galactose transporter like</fullName>
    </submittedName>
</protein>
<keyword evidence="3" id="KW-1185">Reference proteome</keyword>
<proteinExistence type="predicted"/>
<organism evidence="2 3">
    <name type="scientific">Actinidia chinensis var. chinensis</name>
    <name type="common">Chinese soft-hair kiwi</name>
    <dbReference type="NCBI Taxonomy" id="1590841"/>
    <lineage>
        <taxon>Eukaryota</taxon>
        <taxon>Viridiplantae</taxon>
        <taxon>Streptophyta</taxon>
        <taxon>Embryophyta</taxon>
        <taxon>Tracheophyta</taxon>
        <taxon>Spermatophyta</taxon>
        <taxon>Magnoliopsida</taxon>
        <taxon>eudicotyledons</taxon>
        <taxon>Gunneridae</taxon>
        <taxon>Pentapetalae</taxon>
        <taxon>asterids</taxon>
        <taxon>Ericales</taxon>
        <taxon>Actinidiaceae</taxon>
        <taxon>Actinidia</taxon>
    </lineage>
</organism>
<reference evidence="2 3" key="1">
    <citation type="submission" date="2017-07" db="EMBL/GenBank/DDBJ databases">
        <title>An improved, manually edited Actinidia chinensis var. chinensis (kiwifruit) genome highlights the challenges associated with draft genomes and gene prediction in plants.</title>
        <authorList>
            <person name="Pilkington S."/>
            <person name="Crowhurst R."/>
            <person name="Hilario E."/>
            <person name="Nardozza S."/>
            <person name="Fraser L."/>
            <person name="Peng Y."/>
            <person name="Gunaseelan K."/>
            <person name="Simpson R."/>
            <person name="Tahir J."/>
            <person name="Deroles S."/>
            <person name="Templeton K."/>
            <person name="Luo Z."/>
            <person name="Davy M."/>
            <person name="Cheng C."/>
            <person name="Mcneilage M."/>
            <person name="Scaglione D."/>
            <person name="Liu Y."/>
            <person name="Zhang Q."/>
            <person name="Datson P."/>
            <person name="De Silva N."/>
            <person name="Gardiner S."/>
            <person name="Bassett H."/>
            <person name="Chagne D."/>
            <person name="Mccallum J."/>
            <person name="Dzierzon H."/>
            <person name="Deng C."/>
            <person name="Wang Y.-Y."/>
            <person name="Barron N."/>
            <person name="Manako K."/>
            <person name="Bowen J."/>
            <person name="Foster T."/>
            <person name="Erridge Z."/>
            <person name="Tiffin H."/>
            <person name="Waite C."/>
            <person name="Davies K."/>
            <person name="Grierson E."/>
            <person name="Laing W."/>
            <person name="Kirk R."/>
            <person name="Chen X."/>
            <person name="Wood M."/>
            <person name="Montefiori M."/>
            <person name="Brummell D."/>
            <person name="Schwinn K."/>
            <person name="Catanach A."/>
            <person name="Fullerton C."/>
            <person name="Li D."/>
            <person name="Meiyalaghan S."/>
            <person name="Nieuwenhuizen N."/>
            <person name="Read N."/>
            <person name="Prakash R."/>
            <person name="Hunter D."/>
            <person name="Zhang H."/>
            <person name="Mckenzie M."/>
            <person name="Knabel M."/>
            <person name="Harris A."/>
            <person name="Allan A."/>
            <person name="Chen A."/>
            <person name="Janssen B."/>
            <person name="Plunkett B."/>
            <person name="Dwamena C."/>
            <person name="Voogd C."/>
            <person name="Leif D."/>
            <person name="Lafferty D."/>
            <person name="Souleyre E."/>
            <person name="Varkonyi-Gasic E."/>
            <person name="Gambi F."/>
            <person name="Hanley J."/>
            <person name="Yao J.-L."/>
            <person name="Cheung J."/>
            <person name="David K."/>
            <person name="Warren B."/>
            <person name="Marsh K."/>
            <person name="Snowden K."/>
            <person name="Lin-Wang K."/>
            <person name="Brian L."/>
            <person name="Martinez-Sanchez M."/>
            <person name="Wang M."/>
            <person name="Ileperuma N."/>
            <person name="Macnee N."/>
            <person name="Campin R."/>
            <person name="Mcatee P."/>
            <person name="Drummond R."/>
            <person name="Espley R."/>
            <person name="Ireland H."/>
            <person name="Wu R."/>
            <person name="Atkinson R."/>
            <person name="Karunairetnam S."/>
            <person name="Bulley S."/>
            <person name="Chunkath S."/>
            <person name="Hanley Z."/>
            <person name="Storey R."/>
            <person name="Thrimawithana A."/>
            <person name="Thomson S."/>
            <person name="David C."/>
            <person name="Testolin R."/>
        </authorList>
    </citation>
    <scope>NUCLEOTIDE SEQUENCE [LARGE SCALE GENOMIC DNA]</scope>
    <source>
        <strain evidence="3">cv. Red5</strain>
        <tissue evidence="2">Young leaf</tissue>
    </source>
</reference>
<keyword evidence="1" id="KW-0812">Transmembrane</keyword>
<feature type="transmembrane region" description="Helical" evidence="1">
    <location>
        <begin position="6"/>
        <end position="22"/>
    </location>
</feature>
<evidence type="ECO:0000313" key="3">
    <source>
        <dbReference type="Proteomes" id="UP000241394"/>
    </source>
</evidence>
<dbReference type="EMBL" id="NKQK01000010">
    <property type="protein sequence ID" value="PSS19518.1"/>
    <property type="molecule type" value="Genomic_DNA"/>
</dbReference>
<dbReference type="AlphaFoldDB" id="A0A2R6R2T8"/>
<evidence type="ECO:0000256" key="1">
    <source>
        <dbReference type="SAM" id="Phobius"/>
    </source>
</evidence>
<accession>A0A2R6R2T8</accession>
<dbReference type="InParanoid" id="A0A2R6R2T8"/>
<dbReference type="Gramene" id="PSS19518">
    <property type="protein sequence ID" value="PSS19518"/>
    <property type="gene ID" value="CEY00_Acc11611"/>
</dbReference>
<dbReference type="Proteomes" id="UP000241394">
    <property type="component" value="Chromosome LG10"/>
</dbReference>
<sequence>MHYCIAHLHVIIILCAFIEGLVSPIHGLSRYGDTQFSLSQDMVILNSIHILFFAGVYSPFMHHCSRDQPQPVHMHWKIHSRVLPSSRSYEDNTRLNPGFYILWEGGSKSTSGPRHGHSCDRNGLVRQCIV</sequence>
<name>A0A2R6R2T8_ACTCC</name>
<evidence type="ECO:0000313" key="2">
    <source>
        <dbReference type="EMBL" id="PSS19518.1"/>
    </source>
</evidence>
<keyword evidence="1" id="KW-1133">Transmembrane helix</keyword>
<keyword evidence="1" id="KW-0472">Membrane</keyword>
<gene>
    <name evidence="2" type="ORF">CEY00_Acc11611</name>
</gene>